<evidence type="ECO:0000313" key="4">
    <source>
        <dbReference type="Proteomes" id="UP001144347"/>
    </source>
</evidence>
<keyword evidence="4" id="KW-1185">Reference proteome</keyword>
<gene>
    <name evidence="3" type="ORF">O0955_13330</name>
</gene>
<comment type="caution">
    <text evidence="3">The sequence shown here is derived from an EMBL/GenBank/DDBJ whole genome shotgun (WGS) entry which is preliminary data.</text>
</comment>
<reference evidence="3" key="1">
    <citation type="submission" date="2022-12" db="EMBL/GenBank/DDBJ databases">
        <title>Genome sequence of HCMS5-2.</title>
        <authorList>
            <person name="Woo H."/>
        </authorList>
    </citation>
    <scope>NUCLEOTIDE SEQUENCE</scope>
    <source>
        <strain evidence="3">HCMS5-2</strain>
    </source>
</reference>
<organism evidence="3 4">
    <name type="scientific">Pedobacter punctiformis</name>
    <dbReference type="NCBI Taxonomy" id="3004097"/>
    <lineage>
        <taxon>Bacteria</taxon>
        <taxon>Pseudomonadati</taxon>
        <taxon>Bacteroidota</taxon>
        <taxon>Sphingobacteriia</taxon>
        <taxon>Sphingobacteriales</taxon>
        <taxon>Sphingobacteriaceae</taxon>
        <taxon>Pedobacter</taxon>
    </lineage>
</organism>
<accession>A0ABT4LAN8</accession>
<keyword evidence="2" id="KW-0812">Transmembrane</keyword>
<protein>
    <recommendedName>
        <fullName evidence="5">Lipoprotein</fullName>
    </recommendedName>
</protein>
<dbReference type="EMBL" id="JAPWGM010000004">
    <property type="protein sequence ID" value="MCZ4244989.1"/>
    <property type="molecule type" value="Genomic_DNA"/>
</dbReference>
<proteinExistence type="predicted"/>
<evidence type="ECO:0000256" key="2">
    <source>
        <dbReference type="SAM" id="Phobius"/>
    </source>
</evidence>
<sequence length="216" mass="24274">MKKLLIVFVTVVMLMPSNGCRILKHKTKESRIEKSDIKNDVAVKLSYKDSLQSVLNYITSKSDLDINEEVNIKEPVLMPIELTGNFRLDDKAARGDTLMKLVDPKLGISLAIFAGDKGQATVRLTSKYGSSDIPMREIQYKRNVSSKKETIDTTKRKSEVKSEVKDSVDKSQKKIEKKEVKQDKNKDTKPTLGTFGIVIGSIAVICFFIWLGFKGK</sequence>
<dbReference type="Proteomes" id="UP001144347">
    <property type="component" value="Unassembled WGS sequence"/>
</dbReference>
<keyword evidence="2" id="KW-1133">Transmembrane helix</keyword>
<evidence type="ECO:0000313" key="3">
    <source>
        <dbReference type="EMBL" id="MCZ4244989.1"/>
    </source>
</evidence>
<keyword evidence="2" id="KW-0472">Membrane</keyword>
<dbReference type="RefSeq" id="WP_269428042.1">
    <property type="nucleotide sequence ID" value="NZ_JAPWGM010000004.1"/>
</dbReference>
<feature type="transmembrane region" description="Helical" evidence="2">
    <location>
        <begin position="192"/>
        <end position="213"/>
    </location>
</feature>
<evidence type="ECO:0008006" key="5">
    <source>
        <dbReference type="Google" id="ProtNLM"/>
    </source>
</evidence>
<evidence type="ECO:0000256" key="1">
    <source>
        <dbReference type="SAM" id="MobiDB-lite"/>
    </source>
</evidence>
<name>A0ABT4LAN8_9SPHI</name>
<feature type="region of interest" description="Disordered" evidence="1">
    <location>
        <begin position="162"/>
        <end position="186"/>
    </location>
</feature>